<dbReference type="SUPFAM" id="SSF49899">
    <property type="entry name" value="Concanavalin A-like lectins/glucanases"/>
    <property type="match status" value="1"/>
</dbReference>
<name>A0A3B4B950_9GOBI</name>
<comment type="subcellular location">
    <subcellularLocation>
        <location evidence="1">Cytoplasm</location>
    </subcellularLocation>
</comment>
<reference evidence="7" key="1">
    <citation type="submission" date="2025-08" db="UniProtKB">
        <authorList>
            <consortium name="Ensembl"/>
        </authorList>
    </citation>
    <scope>IDENTIFICATION</scope>
</reference>
<dbReference type="UniPathway" id="UPA00143"/>
<dbReference type="PROSITE" id="PS50225">
    <property type="entry name" value="SOCS"/>
    <property type="match status" value="1"/>
</dbReference>
<dbReference type="STRING" id="409849.ENSPMGP00000026028"/>
<dbReference type="InterPro" id="IPR050672">
    <property type="entry name" value="FBXO45-Fsn/SPSB_families"/>
</dbReference>
<dbReference type="GO" id="GO:0035556">
    <property type="term" value="P:intracellular signal transduction"/>
    <property type="evidence" value="ECO:0007669"/>
    <property type="project" value="InterPro"/>
</dbReference>
<dbReference type="InterPro" id="IPR001870">
    <property type="entry name" value="B30.2/SPRY"/>
</dbReference>
<dbReference type="SMART" id="SM00449">
    <property type="entry name" value="SPRY"/>
    <property type="match status" value="1"/>
</dbReference>
<reference evidence="7" key="2">
    <citation type="submission" date="2025-09" db="UniProtKB">
        <authorList>
            <consortium name="Ensembl"/>
        </authorList>
    </citation>
    <scope>IDENTIFICATION</scope>
</reference>
<sequence>MGQRFSFWLHGRAEDMPSSTPSWLSLMAVPTPARLAVLLSSSPEAPGHLLSKWSPVHHSPHLFLSACKEEVTRTPVAQSSDGARAETGVNSGLHIWEVLWSPKQRGSHAVIGIATKNCPLQASGYNVLVGGDPQSWGWELKTNHLWHDGKSREFYTGNCQDFRQLTTTDLSFDIPDKVLLVLDADAGTLGFIVNGSFLGTAFEGLPHGKDLFPAVSSVRGGATIRLRYLNGTRREPPTLMALCRLSICKNLKEEQTDKLPLPSCLQHYLSSSLL</sequence>
<comment type="pathway">
    <text evidence="2">Protein modification; protein ubiquitination.</text>
</comment>
<evidence type="ECO:0000256" key="3">
    <source>
        <dbReference type="ARBA" id="ARBA00010910"/>
    </source>
</evidence>
<proteinExistence type="inferred from homology"/>
<dbReference type="GO" id="GO:0016567">
    <property type="term" value="P:protein ubiquitination"/>
    <property type="evidence" value="ECO:0007669"/>
    <property type="project" value="UniProtKB-UniPathway"/>
</dbReference>
<dbReference type="InterPro" id="IPR036036">
    <property type="entry name" value="SOCS_box-like_dom_sf"/>
</dbReference>
<dbReference type="GO" id="GO:0019005">
    <property type="term" value="C:SCF ubiquitin ligase complex"/>
    <property type="evidence" value="ECO:0007669"/>
    <property type="project" value="TreeGrafter"/>
</dbReference>
<feature type="domain" description="B30.2/SPRY" evidence="5">
    <location>
        <begin position="31"/>
        <end position="233"/>
    </location>
</feature>
<dbReference type="InterPro" id="IPR013320">
    <property type="entry name" value="ConA-like_dom_sf"/>
</dbReference>
<dbReference type="Ensembl" id="ENSPMGT00000027720.1">
    <property type="protein sequence ID" value="ENSPMGP00000026028.1"/>
    <property type="gene ID" value="ENSPMGG00000020988.1"/>
</dbReference>
<evidence type="ECO:0000256" key="2">
    <source>
        <dbReference type="ARBA" id="ARBA00004906"/>
    </source>
</evidence>
<evidence type="ECO:0000259" key="6">
    <source>
        <dbReference type="PROSITE" id="PS50225"/>
    </source>
</evidence>
<dbReference type="GO" id="GO:0005737">
    <property type="term" value="C:cytoplasm"/>
    <property type="evidence" value="ECO:0007669"/>
    <property type="project" value="UniProtKB-SubCell"/>
</dbReference>
<dbReference type="Pfam" id="PF00622">
    <property type="entry name" value="SPRY"/>
    <property type="match status" value="1"/>
</dbReference>
<dbReference type="AlphaFoldDB" id="A0A3B4B950"/>
<comment type="similarity">
    <text evidence="3">Belongs to the SPSB family.</text>
</comment>
<protein>
    <submittedName>
        <fullName evidence="7">Uncharacterized protein</fullName>
    </submittedName>
</protein>
<feature type="domain" description="SOCS box" evidence="6">
    <location>
        <begin position="223"/>
        <end position="274"/>
    </location>
</feature>
<dbReference type="Pfam" id="PF07525">
    <property type="entry name" value="SOCS_box"/>
    <property type="match status" value="1"/>
</dbReference>
<dbReference type="InterPro" id="IPR001496">
    <property type="entry name" value="SOCS_box"/>
</dbReference>
<dbReference type="PANTHER" id="PTHR12245:SF15">
    <property type="entry name" value="SPRY DOMAIN-CONTAINING SOCS BOX PROTEIN 2-LIKE ISOFORM X1"/>
    <property type="match status" value="1"/>
</dbReference>
<organism evidence="7 8">
    <name type="scientific">Periophthalmus magnuspinnatus</name>
    <dbReference type="NCBI Taxonomy" id="409849"/>
    <lineage>
        <taxon>Eukaryota</taxon>
        <taxon>Metazoa</taxon>
        <taxon>Chordata</taxon>
        <taxon>Craniata</taxon>
        <taxon>Vertebrata</taxon>
        <taxon>Euteleostomi</taxon>
        <taxon>Actinopterygii</taxon>
        <taxon>Neopterygii</taxon>
        <taxon>Teleostei</taxon>
        <taxon>Neoteleostei</taxon>
        <taxon>Acanthomorphata</taxon>
        <taxon>Gobiaria</taxon>
        <taxon>Gobiiformes</taxon>
        <taxon>Gobioidei</taxon>
        <taxon>Gobiidae</taxon>
        <taxon>Oxudercinae</taxon>
        <taxon>Periophthalmus</taxon>
    </lineage>
</organism>
<keyword evidence="4" id="KW-0963">Cytoplasm</keyword>
<dbReference type="InterPro" id="IPR043136">
    <property type="entry name" value="B30.2/SPRY_sf"/>
</dbReference>
<evidence type="ECO:0000313" key="7">
    <source>
        <dbReference type="Ensembl" id="ENSPMGP00000026028.1"/>
    </source>
</evidence>
<evidence type="ECO:0000259" key="5">
    <source>
        <dbReference type="PROSITE" id="PS50188"/>
    </source>
</evidence>
<dbReference type="Gene3D" id="1.10.750.20">
    <property type="entry name" value="SOCS box"/>
    <property type="match status" value="1"/>
</dbReference>
<evidence type="ECO:0000256" key="4">
    <source>
        <dbReference type="ARBA" id="ARBA00022490"/>
    </source>
</evidence>
<dbReference type="InterPro" id="IPR003877">
    <property type="entry name" value="SPRY_dom"/>
</dbReference>
<dbReference type="Proteomes" id="UP000261520">
    <property type="component" value="Unplaced"/>
</dbReference>
<dbReference type="PROSITE" id="PS50188">
    <property type="entry name" value="B302_SPRY"/>
    <property type="match status" value="1"/>
</dbReference>
<evidence type="ECO:0000313" key="8">
    <source>
        <dbReference type="Proteomes" id="UP000261520"/>
    </source>
</evidence>
<dbReference type="PANTHER" id="PTHR12245">
    <property type="entry name" value="SPRY DOMAIN CONTAINING SOCS BOX PROTEIN"/>
    <property type="match status" value="1"/>
</dbReference>
<keyword evidence="8" id="KW-1185">Reference proteome</keyword>
<dbReference type="Gene3D" id="2.60.120.920">
    <property type="match status" value="1"/>
</dbReference>
<dbReference type="SMART" id="SM00969">
    <property type="entry name" value="SOCS_box"/>
    <property type="match status" value="1"/>
</dbReference>
<dbReference type="SUPFAM" id="SSF158235">
    <property type="entry name" value="SOCS box-like"/>
    <property type="match status" value="1"/>
</dbReference>
<dbReference type="SMART" id="SM00253">
    <property type="entry name" value="SOCS"/>
    <property type="match status" value="1"/>
</dbReference>
<accession>A0A3B4B950</accession>
<evidence type="ECO:0000256" key="1">
    <source>
        <dbReference type="ARBA" id="ARBA00004496"/>
    </source>
</evidence>
<dbReference type="GO" id="GO:0043161">
    <property type="term" value="P:proteasome-mediated ubiquitin-dependent protein catabolic process"/>
    <property type="evidence" value="ECO:0007669"/>
    <property type="project" value="TreeGrafter"/>
</dbReference>